<dbReference type="KEGG" id="ssei:FJR45_00075"/>
<organism evidence="2 3">
    <name type="scientific">Sulfurimonas sediminis</name>
    <dbReference type="NCBI Taxonomy" id="2590020"/>
    <lineage>
        <taxon>Bacteria</taxon>
        <taxon>Pseudomonadati</taxon>
        <taxon>Campylobacterota</taxon>
        <taxon>Epsilonproteobacteria</taxon>
        <taxon>Campylobacterales</taxon>
        <taxon>Sulfurimonadaceae</taxon>
        <taxon>Sulfurimonas</taxon>
    </lineage>
</organism>
<accession>A0A7M1B133</accession>
<evidence type="ECO:0000313" key="2">
    <source>
        <dbReference type="EMBL" id="QOP42438.1"/>
    </source>
</evidence>
<feature type="chain" id="PRO_5032831476" description="Entry exclusion lipoprotein TrbK" evidence="1">
    <location>
        <begin position="23"/>
        <end position="72"/>
    </location>
</feature>
<protein>
    <recommendedName>
        <fullName evidence="4">Entry exclusion lipoprotein TrbK</fullName>
    </recommendedName>
</protein>
<dbReference type="Proteomes" id="UP000593719">
    <property type="component" value="Chromosome"/>
</dbReference>
<dbReference type="RefSeq" id="WP_193150802.1">
    <property type="nucleotide sequence ID" value="NZ_CP041235.1"/>
</dbReference>
<gene>
    <name evidence="2" type="ORF">FJR45_00075</name>
</gene>
<proteinExistence type="predicted"/>
<evidence type="ECO:0008006" key="4">
    <source>
        <dbReference type="Google" id="ProtNLM"/>
    </source>
</evidence>
<dbReference type="PROSITE" id="PS51257">
    <property type="entry name" value="PROKAR_LIPOPROTEIN"/>
    <property type="match status" value="1"/>
</dbReference>
<dbReference type="AlphaFoldDB" id="A0A7M1B133"/>
<evidence type="ECO:0000256" key="1">
    <source>
        <dbReference type="SAM" id="SignalP"/>
    </source>
</evidence>
<name>A0A7M1B133_9BACT</name>
<dbReference type="EMBL" id="CP041235">
    <property type="protein sequence ID" value="QOP42438.1"/>
    <property type="molecule type" value="Genomic_DNA"/>
</dbReference>
<keyword evidence="1" id="KW-0732">Signal</keyword>
<sequence>MIKISILTILFLTGCSNITITAAMCDKIQSDPTATIPQECRDYSEKEADKAFNKVVNEKKVSDSDLEFHKEK</sequence>
<evidence type="ECO:0000313" key="3">
    <source>
        <dbReference type="Proteomes" id="UP000593719"/>
    </source>
</evidence>
<keyword evidence="3" id="KW-1185">Reference proteome</keyword>
<feature type="signal peptide" evidence="1">
    <location>
        <begin position="1"/>
        <end position="22"/>
    </location>
</feature>
<reference evidence="2 3" key="1">
    <citation type="submission" date="2019-06" db="EMBL/GenBank/DDBJ databases">
        <title>Sulfurimonas gotlandica sp. nov., a chemoautotrophic and psychrotolerant epsilonproteobacterium isolated from a pelagic redoxcline, and an emended description of the genus Sulfurimonas.</title>
        <authorList>
            <person name="Wang S."/>
            <person name="Jiang L."/>
            <person name="Shao Z."/>
        </authorList>
    </citation>
    <scope>NUCLEOTIDE SEQUENCE [LARGE SCALE GENOMIC DNA]</scope>
    <source>
        <strain evidence="2 3">S2-6</strain>
    </source>
</reference>